<evidence type="ECO:0000313" key="1">
    <source>
        <dbReference type="EMBL" id="PVH22057.1"/>
    </source>
</evidence>
<sequence>MTRYPLAFRLSTTAQATATKGAKAQRKRDRFTQSIFRRFHRVSNKVGSWFHKSESKVTFAGSSSSLELAEKHATAQLVKSPTEQTALSLMKQMEKLYLSPGSGSDFSETSTLASTPKEFLKEKTNLPVLVSKCLCESPNKGYAYFAIQARQTAKMSQKLLTWEEPQVDEWQVVKSRRQNRKVEVSLSPAPVVIPSTLKKMTKQQKIKLGKSKEPIFDTSKHKKVNIYECLSD</sequence>
<organism evidence="1 2">
    <name type="scientific">Candidozyma haemuli</name>
    <dbReference type="NCBI Taxonomy" id="45357"/>
    <lineage>
        <taxon>Eukaryota</taxon>
        <taxon>Fungi</taxon>
        <taxon>Dikarya</taxon>
        <taxon>Ascomycota</taxon>
        <taxon>Saccharomycotina</taxon>
        <taxon>Pichiomycetes</taxon>
        <taxon>Metschnikowiaceae</taxon>
        <taxon>Candidozyma</taxon>
    </lineage>
</organism>
<dbReference type="GeneID" id="37010056"/>
<dbReference type="RefSeq" id="XP_025342997.1">
    <property type="nucleotide sequence ID" value="XM_025488335.1"/>
</dbReference>
<dbReference type="VEuPathDB" id="FungiDB:CXQ85_004726"/>
<gene>
    <name evidence="1" type="ORF">CXQ85_004726</name>
</gene>
<reference evidence="1 2" key="1">
    <citation type="submission" date="2017-12" db="EMBL/GenBank/DDBJ databases">
        <title>Genome Sequence of a Multidrug-Resistant Candida haemulonii Isolate from a Patient with Chronic Leg Ulcers in Israel.</title>
        <authorList>
            <person name="Chow N.A."/>
            <person name="Gade L."/>
            <person name="Batra D."/>
            <person name="Rowe L.A."/>
            <person name="Ben-Ami R."/>
            <person name="Loparev V.N."/>
            <person name="Litvintseva A.P."/>
        </authorList>
    </citation>
    <scope>NUCLEOTIDE SEQUENCE [LARGE SCALE GENOMIC DNA]</scope>
    <source>
        <strain evidence="1 2">B11899</strain>
    </source>
</reference>
<dbReference type="EMBL" id="PKFO01000006">
    <property type="protein sequence ID" value="PVH22057.1"/>
    <property type="molecule type" value="Genomic_DNA"/>
</dbReference>
<protein>
    <submittedName>
        <fullName evidence="1">Uncharacterized protein</fullName>
    </submittedName>
</protein>
<name>A0A2V1AV97_9ASCO</name>
<evidence type="ECO:0000313" key="2">
    <source>
        <dbReference type="Proteomes" id="UP000244309"/>
    </source>
</evidence>
<keyword evidence="2" id="KW-1185">Reference proteome</keyword>
<dbReference type="Proteomes" id="UP000244309">
    <property type="component" value="Unassembled WGS sequence"/>
</dbReference>
<accession>A0A2V1AV97</accession>
<dbReference type="AlphaFoldDB" id="A0A2V1AV97"/>
<proteinExistence type="predicted"/>
<comment type="caution">
    <text evidence="1">The sequence shown here is derived from an EMBL/GenBank/DDBJ whole genome shotgun (WGS) entry which is preliminary data.</text>
</comment>